<evidence type="ECO:0000256" key="3">
    <source>
        <dbReference type="ARBA" id="ARBA00022741"/>
    </source>
</evidence>
<feature type="domain" description="ABC transporter" evidence="5">
    <location>
        <begin position="9"/>
        <end position="242"/>
    </location>
</feature>
<gene>
    <name evidence="6" type="ORF">F7D09_1245</name>
</gene>
<evidence type="ECO:0000256" key="4">
    <source>
        <dbReference type="ARBA" id="ARBA00022840"/>
    </source>
</evidence>
<dbReference type="AlphaFoldDB" id="A0A6I1GHW2"/>
<dbReference type="PROSITE" id="PS50893">
    <property type="entry name" value="ABC_TRANSPORTER_2"/>
    <property type="match status" value="1"/>
</dbReference>
<evidence type="ECO:0000259" key="5">
    <source>
        <dbReference type="PROSITE" id="PS50893"/>
    </source>
</evidence>
<dbReference type="InterPro" id="IPR027417">
    <property type="entry name" value="P-loop_NTPase"/>
</dbReference>
<dbReference type="PANTHER" id="PTHR43335:SF2">
    <property type="entry name" value="ABC TRANSPORTER, ATP-BINDING PROTEIN"/>
    <property type="match status" value="1"/>
</dbReference>
<protein>
    <submittedName>
        <fullName evidence="6">ABC transporter ATPase</fullName>
    </submittedName>
</protein>
<keyword evidence="4" id="KW-0067">ATP-binding</keyword>
<name>A0A6I1GHW2_9BIFI</name>
<dbReference type="EMBL" id="WBVT01000017">
    <property type="protein sequence ID" value="KAB7790252.1"/>
    <property type="molecule type" value="Genomic_DNA"/>
</dbReference>
<accession>A0A6I1GHW2</accession>
<dbReference type="InterPro" id="IPR003439">
    <property type="entry name" value="ABC_transporter-like_ATP-bd"/>
</dbReference>
<dbReference type="GO" id="GO:0005524">
    <property type="term" value="F:ATP binding"/>
    <property type="evidence" value="ECO:0007669"/>
    <property type="project" value="UniProtKB-KW"/>
</dbReference>
<dbReference type="PANTHER" id="PTHR43335">
    <property type="entry name" value="ABC TRANSPORTER, ATP-BINDING PROTEIN"/>
    <property type="match status" value="1"/>
</dbReference>
<organism evidence="6 7">
    <name type="scientific">Bifidobacterium leontopitheci</name>
    <dbReference type="NCBI Taxonomy" id="2650774"/>
    <lineage>
        <taxon>Bacteria</taxon>
        <taxon>Bacillati</taxon>
        <taxon>Actinomycetota</taxon>
        <taxon>Actinomycetes</taxon>
        <taxon>Bifidobacteriales</taxon>
        <taxon>Bifidobacteriaceae</taxon>
        <taxon>Bifidobacterium</taxon>
    </lineage>
</organism>
<dbReference type="Proteomes" id="UP000441772">
    <property type="component" value="Unassembled WGS sequence"/>
</dbReference>
<dbReference type="Pfam" id="PF00005">
    <property type="entry name" value="ABC_tran"/>
    <property type="match status" value="1"/>
</dbReference>
<keyword evidence="3" id="KW-0547">Nucleotide-binding</keyword>
<evidence type="ECO:0000256" key="2">
    <source>
        <dbReference type="ARBA" id="ARBA00022448"/>
    </source>
</evidence>
<dbReference type="InterPro" id="IPR003593">
    <property type="entry name" value="AAA+_ATPase"/>
</dbReference>
<proteinExistence type="inferred from homology"/>
<evidence type="ECO:0000256" key="1">
    <source>
        <dbReference type="ARBA" id="ARBA00005417"/>
    </source>
</evidence>
<sequence>MMNNKGTLLSARHLERTFDKGKFVAVHDVSFDIRPGEVFALVGPNGAGKTTTVRMCSTLLTPTGGELTIGGVDAIRHPFQARSGLGLALGGDLGFYPRASALDNLLFFADVAGVPGSRRRGEVDQALERVGLADRSTSKVGEFSRGMKQRLHIARALLGKPGLLLLDEPTSGLDPEASLSVRDLIATLAAEGRGILLTSHAMDEVEELATTIAVIGAGSIVVSGQVRDIADYAGIRATTTATLPARAADIRDILIESVRTLGDARIRPKGANWALTVHWRSNPDAGVAQLLTVLRHSGFDRPLDLLTHPASLEDAYLAISEGLQR</sequence>
<dbReference type="SUPFAM" id="SSF52540">
    <property type="entry name" value="P-loop containing nucleoside triphosphate hydrolases"/>
    <property type="match status" value="1"/>
</dbReference>
<dbReference type="RefSeq" id="WP_226836030.1">
    <property type="nucleotide sequence ID" value="NZ_JBHSKZ010000006.1"/>
</dbReference>
<dbReference type="GO" id="GO:0016887">
    <property type="term" value="F:ATP hydrolysis activity"/>
    <property type="evidence" value="ECO:0007669"/>
    <property type="project" value="InterPro"/>
</dbReference>
<dbReference type="Gene3D" id="3.40.50.300">
    <property type="entry name" value="P-loop containing nucleotide triphosphate hydrolases"/>
    <property type="match status" value="1"/>
</dbReference>
<dbReference type="SMART" id="SM00382">
    <property type="entry name" value="AAA"/>
    <property type="match status" value="1"/>
</dbReference>
<comment type="caution">
    <text evidence="6">The sequence shown here is derived from an EMBL/GenBank/DDBJ whole genome shotgun (WGS) entry which is preliminary data.</text>
</comment>
<comment type="similarity">
    <text evidence="1">Belongs to the ABC transporter superfamily.</text>
</comment>
<keyword evidence="2" id="KW-0813">Transport</keyword>
<evidence type="ECO:0000313" key="7">
    <source>
        <dbReference type="Proteomes" id="UP000441772"/>
    </source>
</evidence>
<keyword evidence="7" id="KW-1185">Reference proteome</keyword>
<evidence type="ECO:0000313" key="6">
    <source>
        <dbReference type="EMBL" id="KAB7790252.1"/>
    </source>
</evidence>
<reference evidence="6 7" key="1">
    <citation type="submission" date="2019-09" db="EMBL/GenBank/DDBJ databases">
        <title>Characterization of the phylogenetic diversity of two novel species belonging to the genus Bifidobacterium: Bifidobacterium cebidarum sp. nov. and Bifidobacterium leontopitheci sp. nov.</title>
        <authorList>
            <person name="Lugli G.A."/>
            <person name="Duranti S."/>
            <person name="Milani C."/>
            <person name="Turroni F."/>
            <person name="Ventura M."/>
        </authorList>
    </citation>
    <scope>NUCLEOTIDE SEQUENCE [LARGE SCALE GENOMIC DNA]</scope>
    <source>
        <strain evidence="6 7">LMG 31471</strain>
    </source>
</reference>